<evidence type="ECO:0000313" key="2">
    <source>
        <dbReference type="EMBL" id="MED6114005.1"/>
    </source>
</evidence>
<gene>
    <name evidence="2" type="ORF">PIB30_076054</name>
</gene>
<sequence length="165" mass="18180">MAHNAPSPSAKGKGKFYGPPTRTSPRLAALRAQATASPQFDIPTAQLRMSRLQAYRPRSDPKGSPPSIVPSLKKLRKRKSLHLVVTWTRKRLKKTTKENPEEAAGGNTQDEDNLADFWASMDLSSKSNDWNDYWNYDGDLDNWRNAEPATSSAGSCTGPPPPTSN</sequence>
<feature type="region of interest" description="Disordered" evidence="1">
    <location>
        <begin position="50"/>
        <end position="72"/>
    </location>
</feature>
<dbReference type="Proteomes" id="UP001341840">
    <property type="component" value="Unassembled WGS sequence"/>
</dbReference>
<keyword evidence="3" id="KW-1185">Reference proteome</keyword>
<evidence type="ECO:0000256" key="1">
    <source>
        <dbReference type="SAM" id="MobiDB-lite"/>
    </source>
</evidence>
<dbReference type="EMBL" id="JASCZI010000987">
    <property type="protein sequence ID" value="MED6114005.1"/>
    <property type="molecule type" value="Genomic_DNA"/>
</dbReference>
<comment type="caution">
    <text evidence="2">The sequence shown here is derived from an EMBL/GenBank/DDBJ whole genome shotgun (WGS) entry which is preliminary data.</text>
</comment>
<feature type="region of interest" description="Disordered" evidence="1">
    <location>
        <begin position="91"/>
        <end position="113"/>
    </location>
</feature>
<name>A0ABU6QQQ2_9FABA</name>
<proteinExistence type="predicted"/>
<organism evidence="2 3">
    <name type="scientific">Stylosanthes scabra</name>
    <dbReference type="NCBI Taxonomy" id="79078"/>
    <lineage>
        <taxon>Eukaryota</taxon>
        <taxon>Viridiplantae</taxon>
        <taxon>Streptophyta</taxon>
        <taxon>Embryophyta</taxon>
        <taxon>Tracheophyta</taxon>
        <taxon>Spermatophyta</taxon>
        <taxon>Magnoliopsida</taxon>
        <taxon>eudicotyledons</taxon>
        <taxon>Gunneridae</taxon>
        <taxon>Pentapetalae</taxon>
        <taxon>rosids</taxon>
        <taxon>fabids</taxon>
        <taxon>Fabales</taxon>
        <taxon>Fabaceae</taxon>
        <taxon>Papilionoideae</taxon>
        <taxon>50 kb inversion clade</taxon>
        <taxon>dalbergioids sensu lato</taxon>
        <taxon>Dalbergieae</taxon>
        <taxon>Pterocarpus clade</taxon>
        <taxon>Stylosanthes</taxon>
    </lineage>
</organism>
<accession>A0ABU6QQQ2</accession>
<evidence type="ECO:0000313" key="3">
    <source>
        <dbReference type="Proteomes" id="UP001341840"/>
    </source>
</evidence>
<protein>
    <submittedName>
        <fullName evidence="2">Uncharacterized protein</fullName>
    </submittedName>
</protein>
<reference evidence="2 3" key="1">
    <citation type="journal article" date="2023" name="Plants (Basel)">
        <title>Bridging the Gap: Combining Genomics and Transcriptomics Approaches to Understand Stylosanthes scabra, an Orphan Legume from the Brazilian Caatinga.</title>
        <authorList>
            <person name="Ferreira-Neto J.R.C."/>
            <person name="da Silva M.D."/>
            <person name="Binneck E."/>
            <person name="de Melo N.F."/>
            <person name="da Silva R.H."/>
            <person name="de Melo A.L.T.M."/>
            <person name="Pandolfi V."/>
            <person name="Bustamante F.O."/>
            <person name="Brasileiro-Vidal A.C."/>
            <person name="Benko-Iseppon A.M."/>
        </authorList>
    </citation>
    <scope>NUCLEOTIDE SEQUENCE [LARGE SCALE GENOMIC DNA]</scope>
    <source>
        <tissue evidence="2">Leaves</tissue>
    </source>
</reference>
<feature type="region of interest" description="Disordered" evidence="1">
    <location>
        <begin position="1"/>
        <end position="26"/>
    </location>
</feature>
<feature type="region of interest" description="Disordered" evidence="1">
    <location>
        <begin position="141"/>
        <end position="165"/>
    </location>
</feature>